<dbReference type="EMBL" id="MU856919">
    <property type="protein sequence ID" value="KAK4154182.1"/>
    <property type="molecule type" value="Genomic_DNA"/>
</dbReference>
<reference evidence="2" key="1">
    <citation type="journal article" date="2023" name="Mol. Phylogenet. Evol.">
        <title>Genome-scale phylogeny and comparative genomics of the fungal order Sordariales.</title>
        <authorList>
            <person name="Hensen N."/>
            <person name="Bonometti L."/>
            <person name="Westerberg I."/>
            <person name="Brannstrom I.O."/>
            <person name="Guillou S."/>
            <person name="Cros-Aarteil S."/>
            <person name="Calhoun S."/>
            <person name="Haridas S."/>
            <person name="Kuo A."/>
            <person name="Mondo S."/>
            <person name="Pangilinan J."/>
            <person name="Riley R."/>
            <person name="LaButti K."/>
            <person name="Andreopoulos B."/>
            <person name="Lipzen A."/>
            <person name="Chen C."/>
            <person name="Yan M."/>
            <person name="Daum C."/>
            <person name="Ng V."/>
            <person name="Clum A."/>
            <person name="Steindorff A."/>
            <person name="Ohm R.A."/>
            <person name="Martin F."/>
            <person name="Silar P."/>
            <person name="Natvig D.O."/>
            <person name="Lalanne C."/>
            <person name="Gautier V."/>
            <person name="Ament-Velasquez S.L."/>
            <person name="Kruys A."/>
            <person name="Hutchinson M.I."/>
            <person name="Powell A.J."/>
            <person name="Barry K."/>
            <person name="Miller A.N."/>
            <person name="Grigoriev I.V."/>
            <person name="Debuchy R."/>
            <person name="Gladieux P."/>
            <person name="Hiltunen Thoren M."/>
            <person name="Johannesson H."/>
        </authorList>
    </citation>
    <scope>NUCLEOTIDE SEQUENCE</scope>
    <source>
        <strain evidence="2">CBS 538.74</strain>
    </source>
</reference>
<dbReference type="PANTHER" id="PTHR37012">
    <property type="entry name" value="B-ZIP TRANSCRIPTION FACTOR (EUROFUNG)-RELATED"/>
    <property type="match status" value="1"/>
</dbReference>
<feature type="compositionally biased region" description="Basic and acidic residues" evidence="1">
    <location>
        <begin position="29"/>
        <end position="40"/>
    </location>
</feature>
<feature type="region of interest" description="Disordered" evidence="1">
    <location>
        <begin position="1"/>
        <end position="44"/>
    </location>
</feature>
<gene>
    <name evidence="2" type="ORF">C8A00DRAFT_33074</name>
</gene>
<keyword evidence="3" id="KW-1185">Reference proteome</keyword>
<evidence type="ECO:0008006" key="4">
    <source>
        <dbReference type="Google" id="ProtNLM"/>
    </source>
</evidence>
<dbReference type="Proteomes" id="UP001302745">
    <property type="component" value="Unassembled WGS sequence"/>
</dbReference>
<organism evidence="2 3">
    <name type="scientific">Chaetomidium leptoderma</name>
    <dbReference type="NCBI Taxonomy" id="669021"/>
    <lineage>
        <taxon>Eukaryota</taxon>
        <taxon>Fungi</taxon>
        <taxon>Dikarya</taxon>
        <taxon>Ascomycota</taxon>
        <taxon>Pezizomycotina</taxon>
        <taxon>Sordariomycetes</taxon>
        <taxon>Sordariomycetidae</taxon>
        <taxon>Sordariales</taxon>
        <taxon>Chaetomiaceae</taxon>
        <taxon>Chaetomidium</taxon>
    </lineage>
</organism>
<proteinExistence type="predicted"/>
<name>A0AAN6VN21_9PEZI</name>
<reference evidence="2" key="2">
    <citation type="submission" date="2023-05" db="EMBL/GenBank/DDBJ databases">
        <authorList>
            <consortium name="Lawrence Berkeley National Laboratory"/>
            <person name="Steindorff A."/>
            <person name="Hensen N."/>
            <person name="Bonometti L."/>
            <person name="Westerberg I."/>
            <person name="Brannstrom I.O."/>
            <person name="Guillou S."/>
            <person name="Cros-Aarteil S."/>
            <person name="Calhoun S."/>
            <person name="Haridas S."/>
            <person name="Kuo A."/>
            <person name="Mondo S."/>
            <person name="Pangilinan J."/>
            <person name="Riley R."/>
            <person name="Labutti K."/>
            <person name="Andreopoulos B."/>
            <person name="Lipzen A."/>
            <person name="Chen C."/>
            <person name="Yanf M."/>
            <person name="Daum C."/>
            <person name="Ng V."/>
            <person name="Clum A."/>
            <person name="Ohm R."/>
            <person name="Martin F."/>
            <person name="Silar P."/>
            <person name="Natvig D."/>
            <person name="Lalanne C."/>
            <person name="Gautier V."/>
            <person name="Ament-Velasquez S.L."/>
            <person name="Kruys A."/>
            <person name="Hutchinson M.I."/>
            <person name="Powell A.J."/>
            <person name="Barry K."/>
            <person name="Miller A.N."/>
            <person name="Grigoriev I.V."/>
            <person name="Debuchy R."/>
            <person name="Gladieux P."/>
            <person name="Thoren M.H."/>
            <person name="Johannesson H."/>
        </authorList>
    </citation>
    <scope>NUCLEOTIDE SEQUENCE</scope>
    <source>
        <strain evidence="2">CBS 538.74</strain>
    </source>
</reference>
<evidence type="ECO:0000313" key="3">
    <source>
        <dbReference type="Proteomes" id="UP001302745"/>
    </source>
</evidence>
<accession>A0AAN6VN21</accession>
<evidence type="ECO:0000313" key="2">
    <source>
        <dbReference type="EMBL" id="KAK4154182.1"/>
    </source>
</evidence>
<feature type="compositionally biased region" description="Basic and acidic residues" evidence="1">
    <location>
        <begin position="1"/>
        <end position="12"/>
    </location>
</feature>
<feature type="compositionally biased region" description="Polar residues" evidence="1">
    <location>
        <begin position="222"/>
        <end position="232"/>
    </location>
</feature>
<dbReference type="AlphaFoldDB" id="A0AAN6VN21"/>
<evidence type="ECO:0000256" key="1">
    <source>
        <dbReference type="SAM" id="MobiDB-lite"/>
    </source>
</evidence>
<dbReference type="PANTHER" id="PTHR37012:SF2">
    <property type="entry name" value="BZIP DOMAIN-CONTAINING PROTEIN-RELATED"/>
    <property type="match status" value="1"/>
</dbReference>
<sequence>MSPQPAHKEPPRSSKGKGKGARRVSNLSEEQRNKKRENDRIAQQNIRRRNRELIEKLQHEVEVLRKLDRIEMVKRLMRRNRELEDEVHMLKKTLFLHTGRPYPASSFEMDGLPPGGGHASEYNLPQTFGSPYLASANPYDQWPSSVVPVPSTVTVDSVESSPGASGPSEDFTPAYVHTSVPMMDGGAVMASSTSAPSLDSAKVDYQELDADPPATNGFPNHDVQQQSSSTYMQEPPWPVYPGGTYYSQATAL</sequence>
<comment type="caution">
    <text evidence="2">The sequence shown here is derived from an EMBL/GenBank/DDBJ whole genome shotgun (WGS) entry which is preliminary data.</text>
</comment>
<feature type="region of interest" description="Disordered" evidence="1">
    <location>
        <begin position="208"/>
        <end position="237"/>
    </location>
</feature>
<dbReference type="CDD" id="cd14688">
    <property type="entry name" value="bZIP_YAP"/>
    <property type="match status" value="1"/>
</dbReference>
<protein>
    <recommendedName>
        <fullName evidence="4">BZIP domain-containing protein</fullName>
    </recommendedName>
</protein>